<keyword evidence="2" id="KW-1185">Reference proteome</keyword>
<reference evidence="2" key="1">
    <citation type="journal article" date="2017" name="Nat. Ecol. Evol.">
        <title>Genome expansion and lineage-specific genetic innovations in the forest pathogenic fungi Armillaria.</title>
        <authorList>
            <person name="Sipos G."/>
            <person name="Prasanna A.N."/>
            <person name="Walter M.C."/>
            <person name="O'Connor E."/>
            <person name="Balint B."/>
            <person name="Krizsan K."/>
            <person name="Kiss B."/>
            <person name="Hess J."/>
            <person name="Varga T."/>
            <person name="Slot J."/>
            <person name="Riley R."/>
            <person name="Boka B."/>
            <person name="Rigling D."/>
            <person name="Barry K."/>
            <person name="Lee J."/>
            <person name="Mihaltcheva S."/>
            <person name="LaButti K."/>
            <person name="Lipzen A."/>
            <person name="Waldron R."/>
            <person name="Moloney N.M."/>
            <person name="Sperisen C."/>
            <person name="Kredics L."/>
            <person name="Vagvoelgyi C."/>
            <person name="Patrignani A."/>
            <person name="Fitzpatrick D."/>
            <person name="Nagy I."/>
            <person name="Doyle S."/>
            <person name="Anderson J.B."/>
            <person name="Grigoriev I.V."/>
            <person name="Gueldener U."/>
            <person name="Muensterkoetter M."/>
            <person name="Nagy L.G."/>
        </authorList>
    </citation>
    <scope>NUCLEOTIDE SEQUENCE [LARGE SCALE GENOMIC DNA]</scope>
    <source>
        <strain evidence="2">Ar21-2</strain>
    </source>
</reference>
<accession>A0A2H3D4V5</accession>
<evidence type="ECO:0000313" key="1">
    <source>
        <dbReference type="EMBL" id="PBK89130.1"/>
    </source>
</evidence>
<proteinExistence type="predicted"/>
<sequence length="151" mass="16619">MALMEQLGDQLCKPTKGRKGQHQPAIMWWLKQIHQKWKWMPVSHNVKLYEVVESPDEAVLEAEFLSVEVMEAMESVKGVTVDICNELINEIGPVELDSGNMVGGGINGSVSSMLLMTVDGDDVSGKGVKNTVKRLSSLELELISEVLPIIS</sequence>
<dbReference type="InParanoid" id="A0A2H3D4V5"/>
<organism evidence="1 2">
    <name type="scientific">Armillaria gallica</name>
    <name type="common">Bulbous honey fungus</name>
    <name type="synonym">Armillaria bulbosa</name>
    <dbReference type="NCBI Taxonomy" id="47427"/>
    <lineage>
        <taxon>Eukaryota</taxon>
        <taxon>Fungi</taxon>
        <taxon>Dikarya</taxon>
        <taxon>Basidiomycota</taxon>
        <taxon>Agaricomycotina</taxon>
        <taxon>Agaricomycetes</taxon>
        <taxon>Agaricomycetidae</taxon>
        <taxon>Agaricales</taxon>
        <taxon>Marasmiineae</taxon>
        <taxon>Physalacriaceae</taxon>
        <taxon>Armillaria</taxon>
    </lineage>
</organism>
<dbReference type="EMBL" id="KZ293670">
    <property type="protein sequence ID" value="PBK89130.1"/>
    <property type="molecule type" value="Genomic_DNA"/>
</dbReference>
<gene>
    <name evidence="1" type="ORF">ARMGADRAFT_1033681</name>
</gene>
<protein>
    <submittedName>
        <fullName evidence="1">Uncharacterized protein</fullName>
    </submittedName>
</protein>
<name>A0A2H3D4V5_ARMGA</name>
<evidence type="ECO:0000313" key="2">
    <source>
        <dbReference type="Proteomes" id="UP000217790"/>
    </source>
</evidence>
<dbReference type="Proteomes" id="UP000217790">
    <property type="component" value="Unassembled WGS sequence"/>
</dbReference>
<dbReference type="AlphaFoldDB" id="A0A2H3D4V5"/>